<sequence>MQLTGLNAGTGGMFSAPSSDPLIMALIRGGNASPEKEGIPLARQLDLFSKTPFFPLITGKHTPSDSQRICIFKHHLCGQYAKPSLLFLKTGLQSSITSSIFDISN</sequence>
<evidence type="ECO:0000313" key="2">
    <source>
        <dbReference type="Proteomes" id="UP001311232"/>
    </source>
</evidence>
<accession>A0AAV9R4M9</accession>
<comment type="caution">
    <text evidence="1">The sequence shown here is derived from an EMBL/GenBank/DDBJ whole genome shotgun (WGS) entry which is preliminary data.</text>
</comment>
<proteinExistence type="predicted"/>
<reference evidence="1 2" key="1">
    <citation type="submission" date="2021-06" db="EMBL/GenBank/DDBJ databases">
        <authorList>
            <person name="Palmer J.M."/>
        </authorList>
    </citation>
    <scope>NUCLEOTIDE SEQUENCE [LARGE SCALE GENOMIC DNA]</scope>
    <source>
        <strain evidence="1 2">MEX-2019</strain>
        <tissue evidence="1">Muscle</tissue>
    </source>
</reference>
<dbReference type="Proteomes" id="UP001311232">
    <property type="component" value="Unassembled WGS sequence"/>
</dbReference>
<keyword evidence="2" id="KW-1185">Reference proteome</keyword>
<protein>
    <submittedName>
        <fullName evidence="1">Uncharacterized protein</fullName>
    </submittedName>
</protein>
<organism evidence="1 2">
    <name type="scientific">Crenichthys baileyi</name>
    <name type="common">White River springfish</name>
    <dbReference type="NCBI Taxonomy" id="28760"/>
    <lineage>
        <taxon>Eukaryota</taxon>
        <taxon>Metazoa</taxon>
        <taxon>Chordata</taxon>
        <taxon>Craniata</taxon>
        <taxon>Vertebrata</taxon>
        <taxon>Euteleostomi</taxon>
        <taxon>Actinopterygii</taxon>
        <taxon>Neopterygii</taxon>
        <taxon>Teleostei</taxon>
        <taxon>Neoteleostei</taxon>
        <taxon>Acanthomorphata</taxon>
        <taxon>Ovalentaria</taxon>
        <taxon>Atherinomorphae</taxon>
        <taxon>Cyprinodontiformes</taxon>
        <taxon>Goodeidae</taxon>
        <taxon>Crenichthys</taxon>
    </lineage>
</organism>
<evidence type="ECO:0000313" key="1">
    <source>
        <dbReference type="EMBL" id="KAK5603906.1"/>
    </source>
</evidence>
<dbReference type="AlphaFoldDB" id="A0AAV9R4M9"/>
<name>A0AAV9R4M9_9TELE</name>
<dbReference type="EMBL" id="JAHHUM010002392">
    <property type="protein sequence ID" value="KAK5603906.1"/>
    <property type="molecule type" value="Genomic_DNA"/>
</dbReference>
<gene>
    <name evidence="1" type="ORF">CRENBAI_026328</name>
</gene>